<reference evidence="2 3" key="1">
    <citation type="submission" date="2020-04" db="EMBL/GenBank/DDBJ databases">
        <title>Metagenomic profiling of ammonia- and methane-oxidizing microorganisms in a Dutch drinking water treatment plant.</title>
        <authorList>
            <person name="Poghosyan L."/>
            <person name="Leucker S."/>
        </authorList>
    </citation>
    <scope>NUCLEOTIDE SEQUENCE [LARGE SCALE GENOMIC DNA]</scope>
    <source>
        <strain evidence="2">S-RSF-IL-03</strain>
    </source>
</reference>
<feature type="signal peptide" evidence="1">
    <location>
        <begin position="1"/>
        <end position="21"/>
    </location>
</feature>
<proteinExistence type="predicted"/>
<protein>
    <recommendedName>
        <fullName evidence="4">Capsule assembly Wzi family protein</fullName>
    </recommendedName>
</protein>
<evidence type="ECO:0000256" key="1">
    <source>
        <dbReference type="SAM" id="SignalP"/>
    </source>
</evidence>
<keyword evidence="1" id="KW-0732">Signal</keyword>
<dbReference type="Proteomes" id="UP000580839">
    <property type="component" value="Unassembled WGS sequence"/>
</dbReference>
<evidence type="ECO:0000313" key="3">
    <source>
        <dbReference type="Proteomes" id="UP000580839"/>
    </source>
</evidence>
<feature type="chain" id="PRO_5032553237" description="Capsule assembly Wzi family protein" evidence="1">
    <location>
        <begin position="22"/>
        <end position="466"/>
    </location>
</feature>
<dbReference type="AlphaFoldDB" id="A0A849SNL5"/>
<comment type="caution">
    <text evidence="2">The sequence shown here is derived from an EMBL/GenBank/DDBJ whole genome shotgun (WGS) entry which is preliminary data.</text>
</comment>
<sequence>MKRSAITPASVSILALALAFARGGAEPVEPPTAGADASEVAYETADSLALDAVEVGFGADGQGSRLSRRRRRVRLKDGALDADVRSGENDPVAGAALRAAGLGGRLALGRVRPRWGCGLVLGAPREPWRSQLGVAGTELDHDALRTLESRAVSGEGLRWSREGGRSYEAIGARIARREVAGVRGSWGPLAIGGVGDRGRSRRLSIATESRAHAAELALDRVGSWRGAIQLERTAAHRVARLGFLAGHREFDAATTLGVRGPSRAVTFELLTRSRVLAWRGLLSAWSFGGERAGSRMALELAPVLPHASTLSIGFEEQRGTRRDRSDDDAWRQAGWGEWWSAPGPLRLAIRSEVWGARPFARALTRSLSSVRIEARPGAGLEVALAHSAYRTTRGDRVWLPESDTDRLVLRSRAGSGRRTRLEVGAPGFGGRLRASLALDETARHTQPHWSLDWTGTRRTPSASRDP</sequence>
<organism evidence="2 3">
    <name type="scientific">Eiseniibacteriota bacterium</name>
    <dbReference type="NCBI Taxonomy" id="2212470"/>
    <lineage>
        <taxon>Bacteria</taxon>
        <taxon>Candidatus Eiseniibacteriota</taxon>
    </lineage>
</organism>
<gene>
    <name evidence="2" type="ORF">HOP12_09785</name>
</gene>
<name>A0A849SNL5_UNCEI</name>
<dbReference type="EMBL" id="JABFRW010000121">
    <property type="protein sequence ID" value="NOT34447.1"/>
    <property type="molecule type" value="Genomic_DNA"/>
</dbReference>
<evidence type="ECO:0008006" key="4">
    <source>
        <dbReference type="Google" id="ProtNLM"/>
    </source>
</evidence>
<accession>A0A849SNL5</accession>
<evidence type="ECO:0000313" key="2">
    <source>
        <dbReference type="EMBL" id="NOT34447.1"/>
    </source>
</evidence>